<protein>
    <submittedName>
        <fullName evidence="2">Type II toxin-antitoxin system RelE/ParE family toxin</fullName>
    </submittedName>
</protein>
<dbReference type="Pfam" id="PF05016">
    <property type="entry name" value="ParE_toxin"/>
    <property type="match status" value="1"/>
</dbReference>
<keyword evidence="1" id="KW-1277">Toxin-antitoxin system</keyword>
<comment type="caution">
    <text evidence="2">The sequence shown here is derived from an EMBL/GenBank/DDBJ whole genome shotgun (WGS) entry which is preliminary data.</text>
</comment>
<dbReference type="Proteomes" id="UP001155840">
    <property type="component" value="Unassembled WGS sequence"/>
</dbReference>
<keyword evidence="3" id="KW-1185">Reference proteome</keyword>
<dbReference type="AlphaFoldDB" id="A0AA43ZL50"/>
<dbReference type="InterPro" id="IPR007712">
    <property type="entry name" value="RelE/ParE_toxin"/>
</dbReference>
<organism evidence="2 3">
    <name type="scientific">Ferranicluibacter rubi</name>
    <dbReference type="NCBI Taxonomy" id="2715133"/>
    <lineage>
        <taxon>Bacteria</taxon>
        <taxon>Pseudomonadati</taxon>
        <taxon>Pseudomonadota</taxon>
        <taxon>Alphaproteobacteria</taxon>
        <taxon>Hyphomicrobiales</taxon>
        <taxon>Rhizobiaceae</taxon>
        <taxon>Ferranicluibacter</taxon>
    </lineage>
</organism>
<dbReference type="RefSeq" id="WP_167131193.1">
    <property type="nucleotide sequence ID" value="NZ_JAANCM010000026.1"/>
</dbReference>
<evidence type="ECO:0000313" key="2">
    <source>
        <dbReference type="EMBL" id="NHT79035.1"/>
    </source>
</evidence>
<dbReference type="EMBL" id="JAANCM010000026">
    <property type="protein sequence ID" value="NHT79035.1"/>
    <property type="molecule type" value="Genomic_DNA"/>
</dbReference>
<name>A0AA43ZL50_9HYPH</name>
<evidence type="ECO:0000313" key="3">
    <source>
        <dbReference type="Proteomes" id="UP001155840"/>
    </source>
</evidence>
<dbReference type="InterPro" id="IPR035093">
    <property type="entry name" value="RelE/ParE_toxin_dom_sf"/>
</dbReference>
<accession>A0AA43ZL50</accession>
<reference evidence="2" key="1">
    <citation type="submission" date="2020-03" db="EMBL/GenBank/DDBJ databases">
        <title>Ferranicluibacter endophyticum gen. nov., sp. nov., a new genus isolated from Rubus ulmifolius Schott. stem.</title>
        <authorList>
            <person name="Roca-Couso R."/>
            <person name="Flores-Felix J.D."/>
            <person name="Igual J.M."/>
            <person name="Rivas R."/>
        </authorList>
    </citation>
    <scope>NUCLEOTIDE SEQUENCE</scope>
    <source>
        <strain evidence="2">CRRU44</strain>
    </source>
</reference>
<sequence length="109" mass="12047">MTGQYSILYLPEAVRELVDIHDMIAAYVGIDIAGQKLADIEAVTKSLAEMPYKAPIRDGFPSGLRTIPAGQKAVICFIVDEEERTVQIVAISYAGSDWMSKARDRLEPF</sequence>
<proteinExistence type="predicted"/>
<gene>
    <name evidence="2" type="ORF">G8E10_25375</name>
</gene>
<dbReference type="Gene3D" id="3.30.2310.20">
    <property type="entry name" value="RelE-like"/>
    <property type="match status" value="1"/>
</dbReference>
<evidence type="ECO:0000256" key="1">
    <source>
        <dbReference type="ARBA" id="ARBA00022649"/>
    </source>
</evidence>